<comment type="cofactor">
    <cofactor evidence="2">
        <name>Mg(2+)</name>
        <dbReference type="ChEBI" id="CHEBI:18420"/>
    </cofactor>
</comment>
<dbReference type="OrthoDB" id="84677at2157"/>
<dbReference type="InterPro" id="IPR016185">
    <property type="entry name" value="PreATP-grasp_dom_sf"/>
</dbReference>
<dbReference type="PANTHER" id="PTHR38147:SF1">
    <property type="entry name" value="5-FORMAMINOIMIDAZOLE-4-CARBOXAMIDE-1-(BETA)-D-RIBOFURANOSYL 5'-MONOPHOSPHATE SYNTHETASE"/>
    <property type="match status" value="1"/>
</dbReference>
<evidence type="ECO:0000256" key="9">
    <source>
        <dbReference type="ARBA" id="ARBA00023211"/>
    </source>
</evidence>
<evidence type="ECO:0000256" key="3">
    <source>
        <dbReference type="ARBA" id="ARBA00022598"/>
    </source>
</evidence>
<dbReference type="PANTHER" id="PTHR38147">
    <property type="entry name" value="5-FORMAMINOIMIDAZOLE-4-CARBOXAMIDE-1-(BETA)-D-RIBOFURANOSYL 5'-MONOPHOSPHATE SYNTHETASE-RELATED"/>
    <property type="match status" value="1"/>
</dbReference>
<dbReference type="EMBL" id="CP015106">
    <property type="protein sequence ID" value="ASJ15409.1"/>
    <property type="molecule type" value="Genomic_DNA"/>
</dbReference>
<accession>A0A2Z2NC90</accession>
<dbReference type="GO" id="GO:0006188">
    <property type="term" value="P:IMP biosynthetic process"/>
    <property type="evidence" value="ECO:0007669"/>
    <property type="project" value="InterPro"/>
</dbReference>
<protein>
    <submittedName>
        <fullName evidence="12">5-formaminoimidazole-4-carboxamide-1-(Beta)-D-ribofuranosyl 5'-monophosphate synthetase</fullName>
    </submittedName>
</protein>
<keyword evidence="3" id="KW-0436">Ligase</keyword>
<evidence type="ECO:0000256" key="8">
    <source>
        <dbReference type="ARBA" id="ARBA00022842"/>
    </source>
</evidence>
<dbReference type="SUPFAM" id="SSF56059">
    <property type="entry name" value="Glutathione synthetase ATP-binding domain-like"/>
    <property type="match status" value="1"/>
</dbReference>
<keyword evidence="8" id="KW-0460">Magnesium</keyword>
<dbReference type="GeneID" id="33329148"/>
<reference evidence="12 13" key="1">
    <citation type="submission" date="2016-04" db="EMBL/GenBank/DDBJ databases">
        <title>Complete genome sequence of Thermococcus radiotolerans type strain EJ2.</title>
        <authorList>
            <person name="Oger P.M."/>
        </authorList>
    </citation>
    <scope>NUCLEOTIDE SEQUENCE [LARGE SCALE GENOMIC DNA]</scope>
    <source>
        <strain evidence="12 13">EJ2</strain>
    </source>
</reference>
<dbReference type="InterPro" id="IPR009720">
    <property type="entry name" value="IMP_biosynth_PurP_C"/>
</dbReference>
<evidence type="ECO:0000313" key="12">
    <source>
        <dbReference type="EMBL" id="ASJ15409.1"/>
    </source>
</evidence>
<dbReference type="Proteomes" id="UP000250085">
    <property type="component" value="Chromosome"/>
</dbReference>
<feature type="domain" description="ATP-grasp" evidence="11">
    <location>
        <begin position="141"/>
        <end position="356"/>
    </location>
</feature>
<evidence type="ECO:0000256" key="6">
    <source>
        <dbReference type="ARBA" id="ARBA00022755"/>
    </source>
</evidence>
<proteinExistence type="predicted"/>
<evidence type="ECO:0000256" key="5">
    <source>
        <dbReference type="ARBA" id="ARBA00022741"/>
    </source>
</evidence>
<dbReference type="Gene3D" id="3.40.50.20">
    <property type="match status" value="1"/>
</dbReference>
<evidence type="ECO:0000256" key="4">
    <source>
        <dbReference type="ARBA" id="ARBA00022723"/>
    </source>
</evidence>
<keyword evidence="7 10" id="KW-0067">ATP-binding</keyword>
<dbReference type="Gene3D" id="3.30.1490.20">
    <property type="entry name" value="ATP-grasp fold, A domain"/>
    <property type="match status" value="1"/>
</dbReference>
<evidence type="ECO:0000256" key="1">
    <source>
        <dbReference type="ARBA" id="ARBA00001936"/>
    </source>
</evidence>
<organism evidence="12 13">
    <name type="scientific">Thermococcus radiotolerans</name>
    <dbReference type="NCBI Taxonomy" id="187880"/>
    <lineage>
        <taxon>Archaea</taxon>
        <taxon>Methanobacteriati</taxon>
        <taxon>Methanobacteriota</taxon>
        <taxon>Thermococci</taxon>
        <taxon>Thermococcales</taxon>
        <taxon>Thermococcaceae</taxon>
        <taxon>Thermococcus</taxon>
    </lineage>
</organism>
<dbReference type="Pfam" id="PF06973">
    <property type="entry name" value="DUF1297"/>
    <property type="match status" value="1"/>
</dbReference>
<dbReference type="PIRSF" id="PIRSF004602">
    <property type="entry name" value="ATPgrasp_PurP"/>
    <property type="match status" value="1"/>
</dbReference>
<gene>
    <name evidence="12" type="ORF">A3L10_09820</name>
</gene>
<evidence type="ECO:0000256" key="2">
    <source>
        <dbReference type="ARBA" id="ARBA00001946"/>
    </source>
</evidence>
<dbReference type="GO" id="GO:0016879">
    <property type="term" value="F:ligase activity, forming carbon-nitrogen bonds"/>
    <property type="evidence" value="ECO:0007669"/>
    <property type="project" value="InterPro"/>
</dbReference>
<dbReference type="GO" id="GO:0005524">
    <property type="term" value="F:ATP binding"/>
    <property type="evidence" value="ECO:0007669"/>
    <property type="project" value="UniProtKB-UniRule"/>
</dbReference>
<dbReference type="Pfam" id="PF06849">
    <property type="entry name" value="DUF1246"/>
    <property type="match status" value="1"/>
</dbReference>
<dbReference type="InterPro" id="IPR023656">
    <property type="entry name" value="IMP_biosynth_PurP"/>
</dbReference>
<keyword evidence="13" id="KW-1185">Reference proteome</keyword>
<dbReference type="InterPro" id="IPR010672">
    <property type="entry name" value="IMP_biosynth_PurP_N"/>
</dbReference>
<evidence type="ECO:0000256" key="7">
    <source>
        <dbReference type="ARBA" id="ARBA00022840"/>
    </source>
</evidence>
<evidence type="ECO:0000313" key="13">
    <source>
        <dbReference type="Proteomes" id="UP000250085"/>
    </source>
</evidence>
<dbReference type="Gene3D" id="3.30.470.20">
    <property type="entry name" value="ATP-grasp fold, B domain"/>
    <property type="match status" value="1"/>
</dbReference>
<sequence>MISREEILSVLESYDPEKITVGVIGSHSALDIADGAKEEGLPVLVVAQRGRHRTYAEYFKLRKTRDGLSKGFIDKVIVLEKFAQIIDVQEELVKRNVIFVPNRSFVVYTGIDRVENDFRVPLFGSRNLLRSEERSEEKSYYWLLEKAGLPYPEPVKPEEIDEIGLVIVKLPHAKKRLERGFFTAASYNEFREKAEKLIKLGVITEEDLTRARIERYIIGPVFNFDFFYSPIDGEIELLGIDWRFETSLDGHVRLPASQQLTLPGHQFEPEYTVTGHASSTLRESLLEKVFDMAERYVKATQDYYSPGIIGPFTLQTAVDKDLNFYIYDVAPRTGGGTNIHMAMGHPYGNALWRKPMSTGRRVALEIKRAIELDELEKVLT</sequence>
<evidence type="ECO:0000256" key="10">
    <source>
        <dbReference type="PROSITE-ProRule" id="PRU00409"/>
    </source>
</evidence>
<name>A0A2Z2NC90_9EURY</name>
<keyword evidence="4" id="KW-0479">Metal-binding</keyword>
<dbReference type="RefSeq" id="WP_088867443.1">
    <property type="nucleotide sequence ID" value="NZ_CP015106.1"/>
</dbReference>
<keyword evidence="6" id="KW-0658">Purine biosynthesis</keyword>
<dbReference type="SUPFAM" id="SSF52440">
    <property type="entry name" value="PreATP-grasp domain"/>
    <property type="match status" value="1"/>
</dbReference>
<comment type="cofactor">
    <cofactor evidence="1">
        <name>Mn(2+)</name>
        <dbReference type="ChEBI" id="CHEBI:29035"/>
    </cofactor>
</comment>
<keyword evidence="9" id="KW-0464">Manganese</keyword>
<keyword evidence="5 10" id="KW-0547">Nucleotide-binding</keyword>
<evidence type="ECO:0000259" key="11">
    <source>
        <dbReference type="PROSITE" id="PS50975"/>
    </source>
</evidence>
<dbReference type="KEGG" id="trl:A3L10_09820"/>
<dbReference type="InterPro" id="IPR011761">
    <property type="entry name" value="ATP-grasp"/>
</dbReference>
<dbReference type="InterPro" id="IPR013815">
    <property type="entry name" value="ATP_grasp_subdomain_1"/>
</dbReference>
<dbReference type="AlphaFoldDB" id="A0A2Z2NC90"/>
<dbReference type="PROSITE" id="PS50975">
    <property type="entry name" value="ATP_GRASP"/>
    <property type="match status" value="1"/>
</dbReference>
<dbReference type="GO" id="GO:0000287">
    <property type="term" value="F:magnesium ion binding"/>
    <property type="evidence" value="ECO:0007669"/>
    <property type="project" value="InterPro"/>
</dbReference>